<reference evidence="3" key="1">
    <citation type="submission" date="2019-03" db="EMBL/GenBank/DDBJ databases">
        <authorList>
            <person name="Hao L."/>
        </authorList>
    </citation>
    <scope>NUCLEOTIDE SEQUENCE</scope>
</reference>
<dbReference type="InterPro" id="IPR038763">
    <property type="entry name" value="DHH_sf"/>
</dbReference>
<dbReference type="PANTHER" id="PTHR47618">
    <property type="entry name" value="BIFUNCTIONAL OLIGORIBONUCLEASE AND PAP PHOSPHATASE NRNA"/>
    <property type="match status" value="1"/>
</dbReference>
<name>A0A485M2H4_9ZZZZ</name>
<sequence length="309" mass="33701">MKNRIAEIIHQHDRFEIITHEGPDEDAVGSSRALAHALNSLGKSVRLIYPTPIPEPLLFTAEPRQKKGIVPEISILLDVSDVKLLGGVNPQGKVVVIDHHRTNGTYGEASWIDSQKSSASEMVYDLIRELAVEITPAIASNIYMGIFGDTGGFIHANTSPRVFKAAYELTKAGADASQIAYRLKRTRSLKYYHILCLVMDRLVQSGRIYGSYIRYQDFGVIRANPDDASGIVEELASLSGAEMVVLLRELNPDTVHGSIRSKGSDAALKTARAFGGGGHGMAAGFTQKGRADELIEQVIEEGMKWVSKA</sequence>
<dbReference type="GO" id="GO:0016787">
    <property type="term" value="F:hydrolase activity"/>
    <property type="evidence" value="ECO:0007669"/>
    <property type="project" value="UniProtKB-KW"/>
</dbReference>
<dbReference type="Gene3D" id="3.10.310.30">
    <property type="match status" value="1"/>
</dbReference>
<feature type="domain" description="DHHA1" evidence="2">
    <location>
        <begin position="222"/>
        <end position="300"/>
    </location>
</feature>
<dbReference type="EC" id="3.1.-.-" evidence="3"/>
<feature type="domain" description="DDH" evidence="1">
    <location>
        <begin position="17"/>
        <end position="146"/>
    </location>
</feature>
<dbReference type="AlphaFoldDB" id="A0A485M2H4"/>
<evidence type="ECO:0000259" key="1">
    <source>
        <dbReference type="Pfam" id="PF01368"/>
    </source>
</evidence>
<protein>
    <submittedName>
        <fullName evidence="3">Bifunctional oligoribonuclease and PAP phosphatase NrnA (Modular protein)</fullName>
        <ecNumber evidence="3">3.1.-.-</ecNumber>
    </submittedName>
</protein>
<dbReference type="GO" id="GO:0003676">
    <property type="term" value="F:nucleic acid binding"/>
    <property type="evidence" value="ECO:0007669"/>
    <property type="project" value="InterPro"/>
</dbReference>
<dbReference type="Pfam" id="PF01368">
    <property type="entry name" value="DHH"/>
    <property type="match status" value="1"/>
</dbReference>
<proteinExistence type="predicted"/>
<dbReference type="InterPro" id="IPR001667">
    <property type="entry name" value="DDH_dom"/>
</dbReference>
<dbReference type="Pfam" id="PF02272">
    <property type="entry name" value="DHHA1"/>
    <property type="match status" value="1"/>
</dbReference>
<dbReference type="Gene3D" id="3.90.1640.10">
    <property type="entry name" value="inorganic pyrophosphatase (n-terminal core)"/>
    <property type="match status" value="1"/>
</dbReference>
<dbReference type="InterPro" id="IPR051319">
    <property type="entry name" value="Oligoribo/pAp-PDE_c-di-AMP_PDE"/>
</dbReference>
<dbReference type="PANTHER" id="PTHR47618:SF1">
    <property type="entry name" value="BIFUNCTIONAL OLIGORIBONUCLEASE AND PAP PHOSPHATASE NRNA"/>
    <property type="match status" value="1"/>
</dbReference>
<evidence type="ECO:0000259" key="2">
    <source>
        <dbReference type="Pfam" id="PF02272"/>
    </source>
</evidence>
<organism evidence="3">
    <name type="scientific">anaerobic digester metagenome</name>
    <dbReference type="NCBI Taxonomy" id="1263854"/>
    <lineage>
        <taxon>unclassified sequences</taxon>
        <taxon>metagenomes</taxon>
        <taxon>ecological metagenomes</taxon>
    </lineage>
</organism>
<accession>A0A485M2H4</accession>
<dbReference type="InterPro" id="IPR003156">
    <property type="entry name" value="DHHA1_dom"/>
</dbReference>
<evidence type="ECO:0000313" key="3">
    <source>
        <dbReference type="EMBL" id="VFU14966.1"/>
    </source>
</evidence>
<dbReference type="EMBL" id="CAADRM010000100">
    <property type="protein sequence ID" value="VFU14966.1"/>
    <property type="molecule type" value="Genomic_DNA"/>
</dbReference>
<dbReference type="SUPFAM" id="SSF64182">
    <property type="entry name" value="DHH phosphoesterases"/>
    <property type="match status" value="1"/>
</dbReference>
<keyword evidence="3" id="KW-0378">Hydrolase</keyword>
<gene>
    <name evidence="3" type="ORF">SCFA_370016</name>
</gene>